<accession>A0A396JJH4</accession>
<comment type="caution">
    <text evidence="1">The sequence shown here is derived from an EMBL/GenBank/DDBJ whole genome shotgun (WGS) entry which is preliminary data.</text>
</comment>
<gene>
    <name evidence="1" type="ORF">MtrunA17_Chr1g0164811</name>
</gene>
<dbReference type="AlphaFoldDB" id="A0A396JJH4"/>
<evidence type="ECO:0000313" key="1">
    <source>
        <dbReference type="EMBL" id="RHN78376.1"/>
    </source>
</evidence>
<name>A0A396JJH4_MEDTR</name>
<dbReference type="Proteomes" id="UP000265566">
    <property type="component" value="Chromosome 1"/>
</dbReference>
<organism evidence="1">
    <name type="scientific">Medicago truncatula</name>
    <name type="common">Barrel medic</name>
    <name type="synonym">Medicago tribuloides</name>
    <dbReference type="NCBI Taxonomy" id="3880"/>
    <lineage>
        <taxon>Eukaryota</taxon>
        <taxon>Viridiplantae</taxon>
        <taxon>Streptophyta</taxon>
        <taxon>Embryophyta</taxon>
        <taxon>Tracheophyta</taxon>
        <taxon>Spermatophyta</taxon>
        <taxon>Magnoliopsida</taxon>
        <taxon>eudicotyledons</taxon>
        <taxon>Gunneridae</taxon>
        <taxon>Pentapetalae</taxon>
        <taxon>rosids</taxon>
        <taxon>fabids</taxon>
        <taxon>Fabales</taxon>
        <taxon>Fabaceae</taxon>
        <taxon>Papilionoideae</taxon>
        <taxon>50 kb inversion clade</taxon>
        <taxon>NPAAA clade</taxon>
        <taxon>Hologalegina</taxon>
        <taxon>IRL clade</taxon>
        <taxon>Trifolieae</taxon>
        <taxon>Medicago</taxon>
    </lineage>
</organism>
<sequence>MIFLALSSISVFSSRDMVTGNAPSPFKVFSHFCCINTASILTFHNPKSLSPVNFSISHFEPMILDYPLIFAPRGHQLL</sequence>
<reference evidence="1" key="1">
    <citation type="journal article" date="2018" name="Nat. Plants">
        <title>Whole-genome landscape of Medicago truncatula symbiotic genes.</title>
        <authorList>
            <person name="Pecrix Y."/>
            <person name="Gamas P."/>
            <person name="Carrere S."/>
        </authorList>
    </citation>
    <scope>NUCLEOTIDE SEQUENCE</scope>
    <source>
        <tissue evidence="1">Leaves</tissue>
    </source>
</reference>
<dbReference type="EMBL" id="PSQE01000001">
    <property type="protein sequence ID" value="RHN78376.1"/>
    <property type="molecule type" value="Genomic_DNA"/>
</dbReference>
<dbReference type="Gramene" id="rna1923">
    <property type="protein sequence ID" value="RHN78376.1"/>
    <property type="gene ID" value="gene1923"/>
</dbReference>
<proteinExistence type="predicted"/>
<protein>
    <submittedName>
        <fullName evidence="1">Uncharacterized protein</fullName>
    </submittedName>
</protein>